<dbReference type="InParanoid" id="A0A061DI72"/>
<dbReference type="HOGENOM" id="CLU_2594578_0_0_1"/>
<organism evidence="1 2">
    <name type="scientific">Theobroma cacao</name>
    <name type="common">Cacao</name>
    <name type="synonym">Cocoa</name>
    <dbReference type="NCBI Taxonomy" id="3641"/>
    <lineage>
        <taxon>Eukaryota</taxon>
        <taxon>Viridiplantae</taxon>
        <taxon>Streptophyta</taxon>
        <taxon>Embryophyta</taxon>
        <taxon>Tracheophyta</taxon>
        <taxon>Spermatophyta</taxon>
        <taxon>Magnoliopsida</taxon>
        <taxon>eudicotyledons</taxon>
        <taxon>Gunneridae</taxon>
        <taxon>Pentapetalae</taxon>
        <taxon>rosids</taxon>
        <taxon>malvids</taxon>
        <taxon>Malvales</taxon>
        <taxon>Malvaceae</taxon>
        <taxon>Byttnerioideae</taxon>
        <taxon>Theobroma</taxon>
    </lineage>
</organism>
<sequence>MIETRNSAYSLLNTAKYLLSGIVRDADKIALFGSAKKKSSDNIDPAARVEPRSLLLTVKGDAGQRCLVCYYTWQAMILVS</sequence>
<dbReference type="Proteomes" id="UP000026915">
    <property type="component" value="Chromosome 1"/>
</dbReference>
<protein>
    <submittedName>
        <fullName evidence="1">Uncharacterized protein</fullName>
    </submittedName>
</protein>
<evidence type="ECO:0000313" key="1">
    <source>
        <dbReference type="EMBL" id="EOX92229.1"/>
    </source>
</evidence>
<gene>
    <name evidence="1" type="ORF">TCM_001210</name>
</gene>
<accession>A0A061DI72</accession>
<evidence type="ECO:0000313" key="2">
    <source>
        <dbReference type="Proteomes" id="UP000026915"/>
    </source>
</evidence>
<dbReference type="EMBL" id="CM001879">
    <property type="protein sequence ID" value="EOX92229.1"/>
    <property type="molecule type" value="Genomic_DNA"/>
</dbReference>
<dbReference type="AlphaFoldDB" id="A0A061DI72"/>
<reference evidence="1 2" key="1">
    <citation type="journal article" date="2013" name="Genome Biol.">
        <title>The genome sequence of the most widely cultivated cacao type and its use to identify candidate genes regulating pod color.</title>
        <authorList>
            <person name="Motamayor J.C."/>
            <person name="Mockaitis K."/>
            <person name="Schmutz J."/>
            <person name="Haiminen N."/>
            <person name="Iii D.L."/>
            <person name="Cornejo O."/>
            <person name="Findley S.D."/>
            <person name="Zheng P."/>
            <person name="Utro F."/>
            <person name="Royaert S."/>
            <person name="Saski C."/>
            <person name="Jenkins J."/>
            <person name="Podicheti R."/>
            <person name="Zhao M."/>
            <person name="Scheffler B.E."/>
            <person name="Stack J.C."/>
            <person name="Feltus F.A."/>
            <person name="Mustiga G.M."/>
            <person name="Amores F."/>
            <person name="Phillips W."/>
            <person name="Marelli J.P."/>
            <person name="May G.D."/>
            <person name="Shapiro H."/>
            <person name="Ma J."/>
            <person name="Bustamante C.D."/>
            <person name="Schnell R.J."/>
            <person name="Main D."/>
            <person name="Gilbert D."/>
            <person name="Parida L."/>
            <person name="Kuhn D.N."/>
        </authorList>
    </citation>
    <scope>NUCLEOTIDE SEQUENCE [LARGE SCALE GENOMIC DNA]</scope>
    <source>
        <strain evidence="2">cv. Matina 1-6</strain>
    </source>
</reference>
<proteinExistence type="predicted"/>
<name>A0A061DI72_THECC</name>
<dbReference type="Gramene" id="EOX92229">
    <property type="protein sequence ID" value="EOX92229"/>
    <property type="gene ID" value="TCM_001210"/>
</dbReference>
<keyword evidence="2" id="KW-1185">Reference proteome</keyword>